<dbReference type="InterPro" id="IPR013762">
    <property type="entry name" value="Integrase-like_cat_sf"/>
</dbReference>
<keyword evidence="3" id="KW-1185">Reference proteome</keyword>
<dbReference type="InterPro" id="IPR011010">
    <property type="entry name" value="DNA_brk_join_enz"/>
</dbReference>
<sequence length="706" mass="76897">MSVAAAEIHPDPGRYVLPLPGPDTPVVLPQFVVAMHADRNARYADAAWPLAPLTANPSTGKRVLYWDNCPDGFADELRLVAWTLINGRLRPTFLLERGTRFRSRLSIHQIHATITAWMHLATWLRDRGIGRLADCDRDVWHAYGEHLSATHSGRSHLAKILAALTRLWAFDQLSSRPAGVSRPPWDQHRADDYLPARASGGENVTEPLVEATIGPLLVWAIRLVDDLAEDILAGWVETRQLADTARANTATVESAAALRALLAPRLATGEVLPTVARKLANTYLAAITGATINQVERLAQRDGLTRFAPERAGPCPLRLPVTGRIGGVPWRPFLDFAEAPVLMRHLGTAAFILCAYLTGMRIGEVLGMRAGCCPDPQPDADGSVGPYMIRSNHYKNAVDADGNHQSAGQERDVPWVAIAPVVKAIRVLERMVPDGALLFDHHAHDLRGHRPGTGSLKPAVVSRRISDFVSWANAEASAQGRPGEMIPADPHGPIGTARFRRSLAWHIARRPNGLVALAIQYGHLRTAVSGGYANRGRGGIDELLDLETARAVADTVAELRDDLDTGGGLSGPAARRVIKAATTAPQFTGTVITARTAHRLLANQDAVLYDNPHALLLCHYKRATALCHRDNAAHAPQLDHCVPGCGNIVRTDGQTVALRDRAELLDRRATHTPTPVAERLHATATRLREYADRHDRTRLTLKDPRA</sequence>
<evidence type="ECO:0000256" key="1">
    <source>
        <dbReference type="ARBA" id="ARBA00023172"/>
    </source>
</evidence>
<comment type="caution">
    <text evidence="2">The sequence shown here is derived from an EMBL/GenBank/DDBJ whole genome shotgun (WGS) entry which is preliminary data.</text>
</comment>
<evidence type="ECO:0008006" key="4">
    <source>
        <dbReference type="Google" id="ProtNLM"/>
    </source>
</evidence>
<name>A0ABW4A1F4_9ACTN</name>
<dbReference type="Gene3D" id="1.10.443.10">
    <property type="entry name" value="Intergrase catalytic core"/>
    <property type="match status" value="1"/>
</dbReference>
<organism evidence="2 3">
    <name type="scientific">Actinoplanes sichuanensis</name>
    <dbReference type="NCBI Taxonomy" id="512349"/>
    <lineage>
        <taxon>Bacteria</taxon>
        <taxon>Bacillati</taxon>
        <taxon>Actinomycetota</taxon>
        <taxon>Actinomycetes</taxon>
        <taxon>Micromonosporales</taxon>
        <taxon>Micromonosporaceae</taxon>
        <taxon>Actinoplanes</taxon>
    </lineage>
</organism>
<accession>A0ABW4A1F4</accession>
<dbReference type="EMBL" id="JBHTMK010000005">
    <property type="protein sequence ID" value="MFD1364531.1"/>
    <property type="molecule type" value="Genomic_DNA"/>
</dbReference>
<keyword evidence="1" id="KW-0233">DNA recombination</keyword>
<dbReference type="SUPFAM" id="SSF56349">
    <property type="entry name" value="DNA breaking-rejoining enzymes"/>
    <property type="match status" value="1"/>
</dbReference>
<dbReference type="Proteomes" id="UP001597183">
    <property type="component" value="Unassembled WGS sequence"/>
</dbReference>
<evidence type="ECO:0000313" key="3">
    <source>
        <dbReference type="Proteomes" id="UP001597183"/>
    </source>
</evidence>
<dbReference type="RefSeq" id="WP_317791630.1">
    <property type="nucleotide sequence ID" value="NZ_AP028461.1"/>
</dbReference>
<protein>
    <recommendedName>
        <fullName evidence="4">Integrase</fullName>
    </recommendedName>
</protein>
<evidence type="ECO:0000313" key="2">
    <source>
        <dbReference type="EMBL" id="MFD1364531.1"/>
    </source>
</evidence>
<gene>
    <name evidence="2" type="ORF">ACFQ5G_04135</name>
</gene>
<reference evidence="3" key="1">
    <citation type="journal article" date="2019" name="Int. J. Syst. Evol. Microbiol.">
        <title>The Global Catalogue of Microorganisms (GCM) 10K type strain sequencing project: providing services to taxonomists for standard genome sequencing and annotation.</title>
        <authorList>
            <consortium name="The Broad Institute Genomics Platform"/>
            <consortium name="The Broad Institute Genome Sequencing Center for Infectious Disease"/>
            <person name="Wu L."/>
            <person name="Ma J."/>
        </authorList>
    </citation>
    <scope>NUCLEOTIDE SEQUENCE [LARGE SCALE GENOMIC DNA]</scope>
    <source>
        <strain evidence="3">CCM 7526</strain>
    </source>
</reference>
<proteinExistence type="predicted"/>